<proteinExistence type="predicted"/>
<reference evidence="3 4" key="1">
    <citation type="submission" date="2019-06" db="EMBL/GenBank/DDBJ databases">
        <title>Whole genome sequence for Rhodospirillaceae sp. R148.</title>
        <authorList>
            <person name="Wang G."/>
        </authorList>
    </citation>
    <scope>NUCLEOTIDE SEQUENCE [LARGE SCALE GENOMIC DNA]</scope>
    <source>
        <strain evidence="3 4">R148</strain>
    </source>
</reference>
<evidence type="ECO:0000313" key="4">
    <source>
        <dbReference type="Proteomes" id="UP000315252"/>
    </source>
</evidence>
<dbReference type="Pfam" id="PF03033">
    <property type="entry name" value="Glyco_transf_28"/>
    <property type="match status" value="1"/>
</dbReference>
<dbReference type="PANTHER" id="PTHR48050">
    <property type="entry name" value="STEROL 3-BETA-GLUCOSYLTRANSFERASE"/>
    <property type="match status" value="1"/>
</dbReference>
<dbReference type="RefSeq" id="WP_142895078.1">
    <property type="nucleotide sequence ID" value="NZ_ML660052.1"/>
</dbReference>
<dbReference type="PANTHER" id="PTHR48050:SF13">
    <property type="entry name" value="STEROL 3-BETA-GLUCOSYLTRANSFERASE UGT80A2"/>
    <property type="match status" value="1"/>
</dbReference>
<dbReference type="Gene3D" id="3.40.50.2000">
    <property type="entry name" value="Glycogen Phosphorylase B"/>
    <property type="match status" value="2"/>
</dbReference>
<accession>A0A545U351</accession>
<dbReference type="Proteomes" id="UP000315252">
    <property type="component" value="Unassembled WGS sequence"/>
</dbReference>
<dbReference type="GO" id="GO:0016758">
    <property type="term" value="F:hexosyltransferase activity"/>
    <property type="evidence" value="ECO:0007669"/>
    <property type="project" value="InterPro"/>
</dbReference>
<dbReference type="GO" id="GO:0008194">
    <property type="term" value="F:UDP-glycosyltransferase activity"/>
    <property type="evidence" value="ECO:0007669"/>
    <property type="project" value="InterPro"/>
</dbReference>
<dbReference type="GO" id="GO:0033072">
    <property type="term" value="P:vancomycin biosynthetic process"/>
    <property type="evidence" value="ECO:0007669"/>
    <property type="project" value="UniProtKB-ARBA"/>
</dbReference>
<evidence type="ECO:0000259" key="1">
    <source>
        <dbReference type="Pfam" id="PF03033"/>
    </source>
</evidence>
<dbReference type="FunFam" id="3.40.50.2000:FF:000009">
    <property type="entry name" value="Sterol 3-beta-glucosyltransferase UGT80A2"/>
    <property type="match status" value="1"/>
</dbReference>
<comment type="caution">
    <text evidence="3">The sequence shown here is derived from an EMBL/GenBank/DDBJ whole genome shotgun (WGS) entry which is preliminary data.</text>
</comment>
<organism evidence="3 4">
    <name type="scientific">Denitrobaculum tricleocarpae</name>
    <dbReference type="NCBI Taxonomy" id="2591009"/>
    <lineage>
        <taxon>Bacteria</taxon>
        <taxon>Pseudomonadati</taxon>
        <taxon>Pseudomonadota</taxon>
        <taxon>Alphaproteobacteria</taxon>
        <taxon>Rhodospirillales</taxon>
        <taxon>Rhodospirillaceae</taxon>
        <taxon>Denitrobaculum</taxon>
    </lineage>
</organism>
<dbReference type="SUPFAM" id="SSF53756">
    <property type="entry name" value="UDP-Glycosyltransferase/glycogen phosphorylase"/>
    <property type="match status" value="1"/>
</dbReference>
<dbReference type="CDD" id="cd03784">
    <property type="entry name" value="GT1_Gtf-like"/>
    <property type="match status" value="1"/>
</dbReference>
<evidence type="ECO:0000313" key="3">
    <source>
        <dbReference type="EMBL" id="TQV83843.1"/>
    </source>
</evidence>
<dbReference type="AlphaFoldDB" id="A0A545U351"/>
<protein>
    <submittedName>
        <fullName evidence="3">Glycosyltransferase family 1 protein</fullName>
    </submittedName>
</protein>
<evidence type="ECO:0000259" key="2">
    <source>
        <dbReference type="Pfam" id="PF06722"/>
    </source>
</evidence>
<dbReference type="InterPro" id="IPR002213">
    <property type="entry name" value="UDP_glucos_trans"/>
</dbReference>
<name>A0A545U351_9PROT</name>
<sequence>MKILIFTMGSRGDVQPYLALGRALLDRGHEVTLSCSRDFDEMIETAGLTPAPLSIDIRALLESPEIQEALAGFTAKIRAWRQFRPLMRRLLDETWEVAREAKPDLLIYHPKSGAAQHIAEALRIPAIPTTLQPGFVETREFPQFLLPGMKLGDFANQLSHRAFGWLTYWSQAGFQKRWREQTLGLSTPYPRDFFAGYDPAGRILPRLHGYSRNIQPRPADWDAREEITGYWFSSAEQDWAAPEDLTRFLDLGPPPVYIGFGSMPSSDVERTTQAVTGALELCGRRGILATGWGGLGDLGESRDIHVLERAPHSWLFPRCSAVVHHGGAGTTHEGLRWGRPSVLCPLGVDQPYWGHRVQVLGVGPAPVPQKRLTAENLARALEEAHNPSVIDRAEALGETIRAEQGAKGAAEVIERSLA</sequence>
<dbReference type="EMBL" id="VHSH01000001">
    <property type="protein sequence ID" value="TQV83843.1"/>
    <property type="molecule type" value="Genomic_DNA"/>
</dbReference>
<feature type="domain" description="Erythromycin biosynthesis protein CIII-like C-terminal" evidence="2">
    <location>
        <begin position="304"/>
        <end position="384"/>
    </location>
</feature>
<keyword evidence="4" id="KW-1185">Reference proteome</keyword>
<dbReference type="InterPro" id="IPR004276">
    <property type="entry name" value="GlycoTrans_28_N"/>
</dbReference>
<dbReference type="Pfam" id="PF06722">
    <property type="entry name" value="EryCIII-like_C"/>
    <property type="match status" value="1"/>
</dbReference>
<dbReference type="OrthoDB" id="9805366at2"/>
<gene>
    <name evidence="3" type="ORF">FKG95_04490</name>
</gene>
<dbReference type="GO" id="GO:0005975">
    <property type="term" value="P:carbohydrate metabolic process"/>
    <property type="evidence" value="ECO:0007669"/>
    <property type="project" value="InterPro"/>
</dbReference>
<feature type="domain" description="Glycosyltransferase family 28 N-terminal" evidence="1">
    <location>
        <begin position="3"/>
        <end position="136"/>
    </location>
</feature>
<dbReference type="InterPro" id="IPR050426">
    <property type="entry name" value="Glycosyltransferase_28"/>
</dbReference>
<keyword evidence="3" id="KW-0808">Transferase</keyword>
<dbReference type="InterPro" id="IPR010610">
    <property type="entry name" value="EryCIII-like_C"/>
</dbReference>